<gene>
    <name evidence="2" type="ORF">J421_3326</name>
</gene>
<dbReference type="AlphaFoldDB" id="W0RN46"/>
<sequence>MRVPAALLVAVASAGGASSARAQIAVVTSTVQERAAAPGESYVGTIRVLNSSAQPQAVRIYQTDYQFFADGTSHFDAPGSTVRSNARWVTPSTSQLVVPPGADVGLTYVVAVPPGDTLAGTYWSTVMVEGVPNTPNAAPAPGRGQVGVGAVVRYAVQVATHVSGGSRRVSFTGLRAEEQRDSTRALELVVRNDGSRAYRPVLWMELYDESGALVVRKQQDRGLLYPGTSLKQRFELGRLPAGAYKVVLFADTGDEAVYAVPYKLKL</sequence>
<evidence type="ECO:0000313" key="2">
    <source>
        <dbReference type="EMBL" id="AHG90863.1"/>
    </source>
</evidence>
<accession>W0RN46</accession>
<name>W0RN46_9BACT</name>
<dbReference type="HOGENOM" id="CLU_091272_0_0_0"/>
<dbReference type="STRING" id="861299.J421_3326"/>
<evidence type="ECO:0000313" key="3">
    <source>
        <dbReference type="Proteomes" id="UP000019151"/>
    </source>
</evidence>
<dbReference type="InParanoid" id="W0RN46"/>
<feature type="signal peptide" evidence="1">
    <location>
        <begin position="1"/>
        <end position="22"/>
    </location>
</feature>
<dbReference type="EMBL" id="CP007128">
    <property type="protein sequence ID" value="AHG90863.1"/>
    <property type="molecule type" value="Genomic_DNA"/>
</dbReference>
<dbReference type="Proteomes" id="UP000019151">
    <property type="component" value="Chromosome"/>
</dbReference>
<dbReference type="eggNOG" id="COG3121">
    <property type="taxonomic scope" value="Bacteria"/>
</dbReference>
<keyword evidence="3" id="KW-1185">Reference proteome</keyword>
<reference evidence="2 3" key="1">
    <citation type="journal article" date="2014" name="Genome Announc.">
        <title>Genome Sequence and Methylome of Soil Bacterium Gemmatirosa kalamazoonensis KBS708T, a Member of the Rarely Cultivated Gemmatimonadetes Phylum.</title>
        <authorList>
            <person name="Debruyn J.M."/>
            <person name="Radosevich M."/>
            <person name="Wommack K.E."/>
            <person name="Polson S.W."/>
            <person name="Hauser L.J."/>
            <person name="Fawaz M.N."/>
            <person name="Korlach J."/>
            <person name="Tsai Y.C."/>
        </authorList>
    </citation>
    <scope>NUCLEOTIDE SEQUENCE [LARGE SCALE GENOMIC DNA]</scope>
    <source>
        <strain evidence="2 3">KBS708</strain>
    </source>
</reference>
<feature type="chain" id="PRO_5004794349" evidence="1">
    <location>
        <begin position="23"/>
        <end position="266"/>
    </location>
</feature>
<keyword evidence="1" id="KW-0732">Signal</keyword>
<dbReference type="KEGG" id="gba:J421_3326"/>
<evidence type="ECO:0000256" key="1">
    <source>
        <dbReference type="SAM" id="SignalP"/>
    </source>
</evidence>
<organism evidence="2 3">
    <name type="scientific">Gemmatirosa kalamazoonensis</name>
    <dbReference type="NCBI Taxonomy" id="861299"/>
    <lineage>
        <taxon>Bacteria</taxon>
        <taxon>Pseudomonadati</taxon>
        <taxon>Gemmatimonadota</taxon>
        <taxon>Gemmatimonadia</taxon>
        <taxon>Gemmatimonadales</taxon>
        <taxon>Gemmatimonadaceae</taxon>
        <taxon>Gemmatirosa</taxon>
    </lineage>
</organism>
<proteinExistence type="predicted"/>
<protein>
    <submittedName>
        <fullName evidence="2">Uncharacterized protein</fullName>
    </submittedName>
</protein>